<dbReference type="PROSITE" id="PS51755">
    <property type="entry name" value="OMPR_PHOB"/>
    <property type="match status" value="1"/>
</dbReference>
<dbReference type="Pfam" id="PF00486">
    <property type="entry name" value="Trans_reg_C"/>
    <property type="match status" value="1"/>
</dbReference>
<dbReference type="SUPFAM" id="SSF52172">
    <property type="entry name" value="CheY-like"/>
    <property type="match status" value="1"/>
</dbReference>
<comment type="caution">
    <text evidence="12">The sequence shown here is derived from an EMBL/GenBank/DDBJ whole genome shotgun (WGS) entry which is preliminary data.</text>
</comment>
<evidence type="ECO:0000313" key="12">
    <source>
        <dbReference type="EMBL" id="MCP1108862.1"/>
    </source>
</evidence>
<dbReference type="SMART" id="SM00862">
    <property type="entry name" value="Trans_reg_C"/>
    <property type="match status" value="1"/>
</dbReference>
<keyword evidence="5 9" id="KW-0238">DNA-binding</keyword>
<evidence type="ECO:0000256" key="3">
    <source>
        <dbReference type="ARBA" id="ARBA00023012"/>
    </source>
</evidence>
<dbReference type="Gene3D" id="1.10.10.10">
    <property type="entry name" value="Winged helix-like DNA-binding domain superfamily/Winged helix DNA-binding domain"/>
    <property type="match status" value="1"/>
</dbReference>
<dbReference type="InterPro" id="IPR001867">
    <property type="entry name" value="OmpR/PhoB-type_DNA-bd"/>
</dbReference>
<gene>
    <name evidence="12" type="ORF">NK118_01185</name>
</gene>
<evidence type="ECO:0000256" key="1">
    <source>
        <dbReference type="ARBA" id="ARBA00018672"/>
    </source>
</evidence>
<dbReference type="InterPro" id="IPR036388">
    <property type="entry name" value="WH-like_DNA-bd_sf"/>
</dbReference>
<dbReference type="Proteomes" id="UP001523565">
    <property type="component" value="Unassembled WGS sequence"/>
</dbReference>
<keyword evidence="2 8" id="KW-0597">Phosphoprotein</keyword>
<name>A0ABT1EDS2_9FIRM</name>
<evidence type="ECO:0000259" key="11">
    <source>
        <dbReference type="PROSITE" id="PS51755"/>
    </source>
</evidence>
<dbReference type="InterPro" id="IPR011006">
    <property type="entry name" value="CheY-like_superfamily"/>
</dbReference>
<evidence type="ECO:0000256" key="8">
    <source>
        <dbReference type="PROSITE-ProRule" id="PRU00169"/>
    </source>
</evidence>
<evidence type="ECO:0000256" key="2">
    <source>
        <dbReference type="ARBA" id="ARBA00022553"/>
    </source>
</evidence>
<evidence type="ECO:0000256" key="5">
    <source>
        <dbReference type="ARBA" id="ARBA00023125"/>
    </source>
</evidence>
<feature type="domain" description="OmpR/PhoB-type" evidence="11">
    <location>
        <begin position="132"/>
        <end position="228"/>
    </location>
</feature>
<evidence type="ECO:0000313" key="13">
    <source>
        <dbReference type="Proteomes" id="UP001523565"/>
    </source>
</evidence>
<keyword evidence="3" id="KW-0902">Two-component regulatory system</keyword>
<accession>A0ABT1EDS2</accession>
<feature type="modified residue" description="4-aspartylphosphate" evidence="8">
    <location>
        <position position="55"/>
    </location>
</feature>
<dbReference type="SMART" id="SM00448">
    <property type="entry name" value="REC"/>
    <property type="match status" value="1"/>
</dbReference>
<comment type="function">
    <text evidence="7">May play the central regulatory role in sporulation. It may be an element of the effector pathway responsible for the activation of sporulation genes in response to nutritional stress. Spo0A may act in concert with spo0H (a sigma factor) to control the expression of some genes that are critical to the sporulation process.</text>
</comment>
<organism evidence="12 13">
    <name type="scientific">Ohessyouella blattaphilus</name>
    <dbReference type="NCBI Taxonomy" id="2949333"/>
    <lineage>
        <taxon>Bacteria</taxon>
        <taxon>Bacillati</taxon>
        <taxon>Bacillota</taxon>
        <taxon>Clostridia</taxon>
        <taxon>Lachnospirales</taxon>
        <taxon>Lachnospiraceae</taxon>
        <taxon>Ohessyouella</taxon>
    </lineage>
</organism>
<feature type="domain" description="Response regulatory" evidence="10">
    <location>
        <begin position="6"/>
        <end position="120"/>
    </location>
</feature>
<evidence type="ECO:0000256" key="9">
    <source>
        <dbReference type="PROSITE-ProRule" id="PRU01091"/>
    </source>
</evidence>
<dbReference type="InterPro" id="IPR039420">
    <property type="entry name" value="WalR-like"/>
</dbReference>
<proteinExistence type="predicted"/>
<protein>
    <recommendedName>
        <fullName evidence="1">Stage 0 sporulation protein A homolog</fullName>
    </recommendedName>
</protein>
<dbReference type="RefSeq" id="WP_262067766.1">
    <property type="nucleotide sequence ID" value="NZ_JAMXOC010000001.1"/>
</dbReference>
<evidence type="ECO:0000256" key="4">
    <source>
        <dbReference type="ARBA" id="ARBA00023015"/>
    </source>
</evidence>
<dbReference type="Pfam" id="PF00072">
    <property type="entry name" value="Response_reg"/>
    <property type="match status" value="1"/>
</dbReference>
<evidence type="ECO:0000256" key="7">
    <source>
        <dbReference type="ARBA" id="ARBA00024867"/>
    </source>
</evidence>
<dbReference type="PANTHER" id="PTHR48111:SF1">
    <property type="entry name" value="TWO-COMPONENT RESPONSE REGULATOR ORR33"/>
    <property type="match status" value="1"/>
</dbReference>
<dbReference type="PROSITE" id="PS50110">
    <property type="entry name" value="RESPONSE_REGULATORY"/>
    <property type="match status" value="1"/>
</dbReference>
<reference evidence="12 13" key="1">
    <citation type="journal article" date="2022" name="Genome Biol. Evol.">
        <title>Host diet, physiology and behaviors set the stage for Lachnospiraceae cladogenesis.</title>
        <authorList>
            <person name="Vera-Ponce De Leon A."/>
            <person name="Schneider M."/>
            <person name="Jahnes B.C."/>
            <person name="Sadowski V."/>
            <person name="Camuy-Velez L.A."/>
            <person name="Duan J."/>
            <person name="Sabree Z.L."/>
        </authorList>
    </citation>
    <scope>NUCLEOTIDE SEQUENCE [LARGE SCALE GENOMIC DNA]</scope>
    <source>
        <strain evidence="12 13">PAL227</strain>
    </source>
</reference>
<feature type="DNA-binding region" description="OmpR/PhoB-type" evidence="9">
    <location>
        <begin position="132"/>
        <end position="228"/>
    </location>
</feature>
<dbReference type="CDD" id="cd00156">
    <property type="entry name" value="REC"/>
    <property type="match status" value="1"/>
</dbReference>
<dbReference type="EMBL" id="JAMZFV010000001">
    <property type="protein sequence ID" value="MCP1108862.1"/>
    <property type="molecule type" value="Genomic_DNA"/>
</dbReference>
<keyword evidence="6" id="KW-0804">Transcription</keyword>
<evidence type="ECO:0000259" key="10">
    <source>
        <dbReference type="PROSITE" id="PS50110"/>
    </source>
</evidence>
<dbReference type="PANTHER" id="PTHR48111">
    <property type="entry name" value="REGULATOR OF RPOS"/>
    <property type="match status" value="1"/>
</dbReference>
<keyword evidence="4" id="KW-0805">Transcription regulation</keyword>
<dbReference type="InterPro" id="IPR001789">
    <property type="entry name" value="Sig_transdc_resp-reg_receiver"/>
</dbReference>
<dbReference type="CDD" id="cd00383">
    <property type="entry name" value="trans_reg_C"/>
    <property type="match status" value="1"/>
</dbReference>
<sequence>MKMKKRILLVEDNEYYAKNLQKELEDKGFEVTYIASPVDAVAQYVKEPYDIVVSDYRMKEMDGIKMFSILKGINPAVKSIILTAFPEEDIEIQALEVNVDQYLSKDKSFHVTIKYIEDLLNKEIIQKGDSGYKLISKEDNLIIDTGKRQVYKNDVPVEVTKKEYELLVLFLENRGIALSREMIADKLWTKEIEKVELRVIDGHIKRLRAKLGIYSISSVRGYGYKWKGL</sequence>
<dbReference type="Gene3D" id="3.40.50.2300">
    <property type="match status" value="1"/>
</dbReference>
<evidence type="ECO:0000256" key="6">
    <source>
        <dbReference type="ARBA" id="ARBA00023163"/>
    </source>
</evidence>
<keyword evidence="13" id="KW-1185">Reference proteome</keyword>